<dbReference type="Pfam" id="PF00109">
    <property type="entry name" value="ketoacyl-synt"/>
    <property type="match status" value="1"/>
</dbReference>
<dbReference type="Pfam" id="PF16197">
    <property type="entry name" value="KAsynt_C_assoc"/>
    <property type="match status" value="1"/>
</dbReference>
<name>A0A1J8NND8_9COXI</name>
<dbReference type="GO" id="GO:0031177">
    <property type="term" value="F:phosphopantetheine binding"/>
    <property type="evidence" value="ECO:0007669"/>
    <property type="project" value="InterPro"/>
</dbReference>
<dbReference type="Gene3D" id="1.10.1240.100">
    <property type="match status" value="1"/>
</dbReference>
<dbReference type="InterPro" id="IPR006162">
    <property type="entry name" value="Ppantetheine_attach_site"/>
</dbReference>
<organism evidence="7 8">
    <name type="scientific">Candidatus Rickettsiella isopodorum</name>
    <dbReference type="NCBI Taxonomy" id="1225476"/>
    <lineage>
        <taxon>Bacteria</taxon>
        <taxon>Pseudomonadati</taxon>
        <taxon>Pseudomonadota</taxon>
        <taxon>Gammaproteobacteria</taxon>
        <taxon>Legionellales</taxon>
        <taxon>Coxiellaceae</taxon>
        <taxon>Rickettsiella</taxon>
    </lineage>
</organism>
<dbReference type="InterPro" id="IPR018201">
    <property type="entry name" value="Ketoacyl_synth_AS"/>
</dbReference>
<dbReference type="InterPro" id="IPR000073">
    <property type="entry name" value="AB_hydrolase_1"/>
</dbReference>
<dbReference type="GO" id="GO:0004312">
    <property type="term" value="F:fatty acid synthase activity"/>
    <property type="evidence" value="ECO:0007669"/>
    <property type="project" value="TreeGrafter"/>
</dbReference>
<evidence type="ECO:0000313" key="8">
    <source>
        <dbReference type="Proteomes" id="UP000183924"/>
    </source>
</evidence>
<evidence type="ECO:0000259" key="6">
    <source>
        <dbReference type="PROSITE" id="PS52004"/>
    </source>
</evidence>
<dbReference type="SUPFAM" id="SSF53474">
    <property type="entry name" value="alpha/beta-Hydrolases"/>
    <property type="match status" value="1"/>
</dbReference>
<dbReference type="InterPro" id="IPR036736">
    <property type="entry name" value="ACP-like_sf"/>
</dbReference>
<keyword evidence="2" id="KW-0596">Phosphopantetheine</keyword>
<keyword evidence="8" id="KW-1185">Reference proteome</keyword>
<evidence type="ECO:0000259" key="5">
    <source>
        <dbReference type="PROSITE" id="PS50075"/>
    </source>
</evidence>
<dbReference type="InterPro" id="IPR014031">
    <property type="entry name" value="Ketoacyl_synth_C"/>
</dbReference>
<gene>
    <name evidence="7" type="ORF">A1D18_02140</name>
</gene>
<dbReference type="InterPro" id="IPR020841">
    <property type="entry name" value="PKS_Beta-ketoAc_synthase_dom"/>
</dbReference>
<dbReference type="RefSeq" id="WP_071662185.1">
    <property type="nucleotide sequence ID" value="NZ_LUKY01000031.1"/>
</dbReference>
<dbReference type="SUPFAM" id="SSF53901">
    <property type="entry name" value="Thiolase-like"/>
    <property type="match status" value="1"/>
</dbReference>
<dbReference type="GO" id="GO:0004315">
    <property type="term" value="F:3-oxoacyl-[acyl-carrier-protein] synthase activity"/>
    <property type="evidence" value="ECO:0007669"/>
    <property type="project" value="InterPro"/>
</dbReference>
<reference evidence="7 8" key="1">
    <citation type="submission" date="2016-03" db="EMBL/GenBank/DDBJ databases">
        <title>Comparative genomics of Rickettsiella.</title>
        <authorList>
            <person name="Chandler C."/>
            <person name="Wang Y."/>
        </authorList>
    </citation>
    <scope>NUCLEOTIDE SEQUENCE [LARGE SCALE GENOMIC DNA]</scope>
    <source>
        <strain evidence="7 8">RCFS May 2013</strain>
    </source>
</reference>
<dbReference type="PROSITE" id="PS00606">
    <property type="entry name" value="KS3_1"/>
    <property type="match status" value="1"/>
</dbReference>
<dbReference type="AlphaFoldDB" id="A0A1J8NND8"/>
<sequence length="919" mass="102049">MTALAKEPTTLDTWTEKDLNKTCIVGMACKLPGSESLDTYWKNLTTGNECANQVRKWQDGYEAKAGFLTDIKCFDPAFFNISPYEALCMDPQQRWLMQVSWQAIESSGLSIETLKSINTGIFTSSLPSDYKNLLLLNKKASSNTYSFLGNAPSALSGRLSYFYDFNGPSITIDTACSSGLSALNIARLSIESGECKAALVGGATLFSTSEFHQLASQADMISANQHCAVFDESADGFVPSEGAVMLVIMKLEQAIELKLHVYGLIESLCWNHDGLSNGLMAPNSRSQQSVIQRALQSELSFNDLAMIETHGTGTKLGDLIELRGLAGALGDTVIKGSCYLGSSKTIIGHTLVCAGLASLIKVLLSYQHALIPPNPLFKKASEHASIAPFTINQTTVKWPDDKYYAGISAFGFTGSNAHLILKFPHKKTVNPSHLFEHFFIFSAENNEKLEIIINHLRDFLITTTEISLADMSARLIRKPKYFSHRIAVYAKDHHSLTLNLQNISLQSSIVQFYAEGQDNSAHAIIQAWLKGDNTQLSTLSLHLSPHVLPSYPFLKEEYWITHSLTLPDEKNEPLEAILEVIKSILSSLLHYEKLAIDENKSLLELGIDSLTAIQLIDALREKNIDVKIESVWNAPSLAKFADSLKKNKAIISYSPFSEKNLNSLGLSLKESPPSALCWVVSQKPGIPIILLPPLNTNYLAWLRQIPLLHAQAYQLHIPHYPGHYPSVFDPNQPFSLQNIVNQIIHYLDKNKLRAHFIGWSLGGILSLLLALTKPDLVQSMTLVSSATYFDSELFGKTIAIQNELQSLQNFLSIVYQTQDDIDKHIGAKSEMSVLSYYYQSLMELNISAFDLQKINIPTLIVYGEKDPLLSTEQNKFLAYIKGSKVKPYVDSGHFIPLTETHQFNPDLLAFLLKVEKPYA</sequence>
<dbReference type="Pfam" id="PF00550">
    <property type="entry name" value="PP-binding"/>
    <property type="match status" value="1"/>
</dbReference>
<dbReference type="Gene3D" id="3.40.50.1820">
    <property type="entry name" value="alpha/beta hydrolase"/>
    <property type="match status" value="1"/>
</dbReference>
<dbReference type="PANTHER" id="PTHR43775">
    <property type="entry name" value="FATTY ACID SYNTHASE"/>
    <property type="match status" value="1"/>
</dbReference>
<evidence type="ECO:0000256" key="4">
    <source>
        <dbReference type="ARBA" id="ARBA00022679"/>
    </source>
</evidence>
<keyword evidence="4" id="KW-0808">Transferase</keyword>
<dbReference type="PROSITE" id="PS00012">
    <property type="entry name" value="PHOSPHOPANTETHEINE"/>
    <property type="match status" value="1"/>
</dbReference>
<dbReference type="InterPro" id="IPR032821">
    <property type="entry name" value="PKS_assoc"/>
</dbReference>
<comment type="caution">
    <text evidence="7">The sequence shown here is derived from an EMBL/GenBank/DDBJ whole genome shotgun (WGS) entry which is preliminary data.</text>
</comment>
<dbReference type="Gene3D" id="3.40.47.10">
    <property type="match status" value="1"/>
</dbReference>
<dbReference type="SUPFAM" id="SSF47336">
    <property type="entry name" value="ACP-like"/>
    <property type="match status" value="1"/>
</dbReference>
<keyword evidence="3" id="KW-0597">Phosphoprotein</keyword>
<dbReference type="SMART" id="SM00823">
    <property type="entry name" value="PKS_PP"/>
    <property type="match status" value="1"/>
</dbReference>
<dbReference type="Proteomes" id="UP000183924">
    <property type="component" value="Unassembled WGS sequence"/>
</dbReference>
<protein>
    <submittedName>
        <fullName evidence="7">Uncharacterized protein</fullName>
    </submittedName>
</protein>
<dbReference type="InterPro" id="IPR014030">
    <property type="entry name" value="Ketoacyl_synth_N"/>
</dbReference>
<dbReference type="InterPro" id="IPR020806">
    <property type="entry name" value="PKS_PP-bd"/>
</dbReference>
<dbReference type="PROSITE" id="PS50075">
    <property type="entry name" value="CARRIER"/>
    <property type="match status" value="1"/>
</dbReference>
<accession>A0A1J8NND8</accession>
<dbReference type="UniPathway" id="UPA00094"/>
<evidence type="ECO:0000256" key="3">
    <source>
        <dbReference type="ARBA" id="ARBA00022553"/>
    </source>
</evidence>
<dbReference type="Gene3D" id="1.10.1200.10">
    <property type="entry name" value="ACP-like"/>
    <property type="match status" value="1"/>
</dbReference>
<evidence type="ECO:0000256" key="2">
    <source>
        <dbReference type="ARBA" id="ARBA00022450"/>
    </source>
</evidence>
<dbReference type="OrthoDB" id="9778690at2"/>
<dbReference type="CDD" id="cd00833">
    <property type="entry name" value="PKS"/>
    <property type="match status" value="1"/>
</dbReference>
<dbReference type="Pfam" id="PF02801">
    <property type="entry name" value="Ketoacyl-synt_C"/>
    <property type="match status" value="1"/>
</dbReference>
<dbReference type="SMART" id="SM00825">
    <property type="entry name" value="PKS_KS"/>
    <property type="match status" value="1"/>
</dbReference>
<proteinExistence type="predicted"/>
<dbReference type="InterPro" id="IPR050091">
    <property type="entry name" value="PKS_NRPS_Biosynth_Enz"/>
</dbReference>
<feature type="domain" description="Ketosynthase family 3 (KS3)" evidence="6">
    <location>
        <begin position="19"/>
        <end position="423"/>
    </location>
</feature>
<evidence type="ECO:0000313" key="7">
    <source>
        <dbReference type="EMBL" id="OIZ95526.1"/>
    </source>
</evidence>
<feature type="domain" description="Carrier" evidence="5">
    <location>
        <begin position="572"/>
        <end position="648"/>
    </location>
</feature>
<dbReference type="PANTHER" id="PTHR43775:SF37">
    <property type="entry name" value="SI:DKEY-61P9.11"/>
    <property type="match status" value="1"/>
</dbReference>
<dbReference type="STRING" id="1225476.A1D18_02140"/>
<dbReference type="PROSITE" id="PS52004">
    <property type="entry name" value="KS3_2"/>
    <property type="match status" value="1"/>
</dbReference>
<dbReference type="EMBL" id="LUKY01000031">
    <property type="protein sequence ID" value="OIZ95526.1"/>
    <property type="molecule type" value="Genomic_DNA"/>
</dbReference>
<dbReference type="GO" id="GO:0006633">
    <property type="term" value="P:fatty acid biosynthetic process"/>
    <property type="evidence" value="ECO:0007669"/>
    <property type="project" value="UniProtKB-UniPathway"/>
</dbReference>
<dbReference type="Pfam" id="PF00561">
    <property type="entry name" value="Abhydrolase_1"/>
    <property type="match status" value="1"/>
</dbReference>
<evidence type="ECO:0000256" key="1">
    <source>
        <dbReference type="ARBA" id="ARBA00005194"/>
    </source>
</evidence>
<dbReference type="InterPro" id="IPR029058">
    <property type="entry name" value="AB_hydrolase_fold"/>
</dbReference>
<dbReference type="InterPro" id="IPR016039">
    <property type="entry name" value="Thiolase-like"/>
</dbReference>
<comment type="pathway">
    <text evidence="1">Lipid metabolism; fatty acid biosynthesis.</text>
</comment>
<dbReference type="InterPro" id="IPR009081">
    <property type="entry name" value="PP-bd_ACP"/>
</dbReference>